<dbReference type="InterPro" id="IPR003709">
    <property type="entry name" value="VanY-like_core_dom"/>
</dbReference>
<dbReference type="PANTHER" id="PTHR34385:SF1">
    <property type="entry name" value="PEPTIDOGLYCAN L-ALANYL-D-GLUTAMATE ENDOPEPTIDASE CWLK"/>
    <property type="match status" value="1"/>
</dbReference>
<dbReference type="GO" id="GO:0004180">
    <property type="term" value="F:carboxypeptidase activity"/>
    <property type="evidence" value="ECO:0007669"/>
    <property type="project" value="UniProtKB-KW"/>
</dbReference>
<gene>
    <name evidence="2" type="ORF">UW41_C0032G0001</name>
</gene>
<dbReference type="Gene3D" id="3.30.1380.10">
    <property type="match status" value="1"/>
</dbReference>
<keyword evidence="2" id="KW-0378">Hydrolase</keyword>
<dbReference type="InterPro" id="IPR009045">
    <property type="entry name" value="Zn_M74/Hedgehog-like"/>
</dbReference>
<dbReference type="CDD" id="cd14852">
    <property type="entry name" value="LD-carboxypeptidase"/>
    <property type="match status" value="1"/>
</dbReference>
<dbReference type="EMBL" id="LCIE01000032">
    <property type="protein sequence ID" value="KKT48343.1"/>
    <property type="molecule type" value="Genomic_DNA"/>
</dbReference>
<dbReference type="InterPro" id="IPR052179">
    <property type="entry name" value="DD-CPase-like"/>
</dbReference>
<dbReference type="PANTHER" id="PTHR34385">
    <property type="entry name" value="D-ALANYL-D-ALANINE CARBOXYPEPTIDASE"/>
    <property type="match status" value="1"/>
</dbReference>
<name>A0A0G1HNW4_9BACT</name>
<protein>
    <submittedName>
        <fullName evidence="2">D-alanyl-D-alanine carboxypeptidase family protein</fullName>
    </submittedName>
</protein>
<sequence>MEAKKSKKRALRGLIFVAILVGSLIFTSNILAGPQETIMSPTVTRIVATEPVHQKIVELPSPTMTPMPILVVLTVEASLLRPSDPLLVRIVDKNHPVDWWFVLNIRTSLVNVGEACTRQGMKALIWNTPSKAHEVAVNDLCGLMNASYEAGSRLTLRSAFRDLKDQEEARKQTDFPDRVLLPGESQHHTGLAFDFTSPSVGYQLVSEFNNTPEYKFLVEHGWEFGFVESYVADHDGVIQEPWHWVYLGPELARKYLELKAQGIVKDPFEFQALYPQP</sequence>
<dbReference type="Pfam" id="PF02557">
    <property type="entry name" value="VanY"/>
    <property type="match status" value="1"/>
</dbReference>
<evidence type="ECO:0000313" key="3">
    <source>
        <dbReference type="Proteomes" id="UP000034172"/>
    </source>
</evidence>
<accession>A0A0G1HNW4</accession>
<feature type="domain" description="D-alanyl-D-alanine carboxypeptidase-like core" evidence="1">
    <location>
        <begin position="133"/>
        <end position="248"/>
    </location>
</feature>
<dbReference type="Proteomes" id="UP000034172">
    <property type="component" value="Unassembled WGS sequence"/>
</dbReference>
<comment type="caution">
    <text evidence="2">The sequence shown here is derived from an EMBL/GenBank/DDBJ whole genome shotgun (WGS) entry which is preliminary data.</text>
</comment>
<keyword evidence="2" id="KW-0121">Carboxypeptidase</keyword>
<dbReference type="GO" id="GO:0006508">
    <property type="term" value="P:proteolysis"/>
    <property type="evidence" value="ECO:0007669"/>
    <property type="project" value="InterPro"/>
</dbReference>
<organism evidence="2 3">
    <name type="scientific">Candidatus Collierbacteria bacterium GW2011_GWC2_44_18</name>
    <dbReference type="NCBI Taxonomy" id="1618392"/>
    <lineage>
        <taxon>Bacteria</taxon>
        <taxon>Candidatus Collieribacteriota</taxon>
    </lineage>
</organism>
<dbReference type="InterPro" id="IPR058193">
    <property type="entry name" value="VanY/YodJ_core_dom"/>
</dbReference>
<evidence type="ECO:0000259" key="1">
    <source>
        <dbReference type="Pfam" id="PF02557"/>
    </source>
</evidence>
<evidence type="ECO:0000313" key="2">
    <source>
        <dbReference type="EMBL" id="KKT48343.1"/>
    </source>
</evidence>
<dbReference type="STRING" id="1618392.UW41_C0032G0001"/>
<dbReference type="SUPFAM" id="SSF55166">
    <property type="entry name" value="Hedgehog/DD-peptidase"/>
    <property type="match status" value="1"/>
</dbReference>
<reference evidence="2 3" key="1">
    <citation type="journal article" date="2015" name="Nature">
        <title>rRNA introns, odd ribosomes, and small enigmatic genomes across a large radiation of phyla.</title>
        <authorList>
            <person name="Brown C.T."/>
            <person name="Hug L.A."/>
            <person name="Thomas B.C."/>
            <person name="Sharon I."/>
            <person name="Castelle C.J."/>
            <person name="Singh A."/>
            <person name="Wilkins M.J."/>
            <person name="Williams K.H."/>
            <person name="Banfield J.F."/>
        </authorList>
    </citation>
    <scope>NUCLEOTIDE SEQUENCE [LARGE SCALE GENOMIC DNA]</scope>
</reference>
<dbReference type="AlphaFoldDB" id="A0A0G1HNW4"/>
<proteinExistence type="predicted"/>
<keyword evidence="2" id="KW-0645">Protease</keyword>